<reference evidence="13" key="1">
    <citation type="submission" date="2020-12" db="EMBL/GenBank/DDBJ databases">
        <title>Devosia sp. MSA67 isolated from Mo River.</title>
        <authorList>
            <person name="Ma F."/>
            <person name="Zi Z."/>
        </authorList>
    </citation>
    <scope>NUCLEOTIDE SEQUENCE</scope>
    <source>
        <strain evidence="13">MSA67</strain>
    </source>
</reference>
<gene>
    <name evidence="13" type="ORF">JEQ47_08245</name>
</gene>
<evidence type="ECO:0000259" key="12">
    <source>
        <dbReference type="Pfam" id="PF05425"/>
    </source>
</evidence>
<feature type="transmembrane region" description="Helical" evidence="9">
    <location>
        <begin position="206"/>
        <end position="228"/>
    </location>
</feature>
<evidence type="ECO:0000256" key="6">
    <source>
        <dbReference type="ARBA" id="ARBA00022989"/>
    </source>
</evidence>
<evidence type="ECO:0000256" key="5">
    <source>
        <dbReference type="ARBA" id="ARBA00022729"/>
    </source>
</evidence>
<dbReference type="Pfam" id="PF04234">
    <property type="entry name" value="CopC"/>
    <property type="match status" value="1"/>
</dbReference>
<evidence type="ECO:0000256" key="7">
    <source>
        <dbReference type="ARBA" id="ARBA00023008"/>
    </source>
</evidence>
<accession>A0A934IX98</accession>
<dbReference type="InterPro" id="IPR014755">
    <property type="entry name" value="Cu-Rt/internalin_Ig-like"/>
</dbReference>
<dbReference type="GO" id="GO:0005886">
    <property type="term" value="C:plasma membrane"/>
    <property type="evidence" value="ECO:0007669"/>
    <property type="project" value="UniProtKB-SubCell"/>
</dbReference>
<dbReference type="Pfam" id="PF05425">
    <property type="entry name" value="CopD"/>
    <property type="match status" value="1"/>
</dbReference>
<dbReference type="RefSeq" id="WP_198875941.1">
    <property type="nucleotide sequence ID" value="NZ_JAEKMH010000002.1"/>
</dbReference>
<dbReference type="GO" id="GO:0046688">
    <property type="term" value="P:response to copper ion"/>
    <property type="evidence" value="ECO:0007669"/>
    <property type="project" value="InterPro"/>
</dbReference>
<feature type="transmembrane region" description="Helical" evidence="9">
    <location>
        <begin position="271"/>
        <end position="289"/>
    </location>
</feature>
<keyword evidence="6 9" id="KW-1133">Transmembrane helix</keyword>
<evidence type="ECO:0000256" key="1">
    <source>
        <dbReference type="ARBA" id="ARBA00004651"/>
    </source>
</evidence>
<evidence type="ECO:0000256" key="10">
    <source>
        <dbReference type="SAM" id="SignalP"/>
    </source>
</evidence>
<dbReference type="Proteomes" id="UP000602124">
    <property type="component" value="Unassembled WGS sequence"/>
</dbReference>
<evidence type="ECO:0000256" key="8">
    <source>
        <dbReference type="ARBA" id="ARBA00023136"/>
    </source>
</evidence>
<dbReference type="GO" id="GO:0005507">
    <property type="term" value="F:copper ion binding"/>
    <property type="evidence" value="ECO:0007669"/>
    <property type="project" value="InterPro"/>
</dbReference>
<keyword evidence="5 10" id="KW-0732">Signal</keyword>
<dbReference type="Gene3D" id="2.60.40.1220">
    <property type="match status" value="1"/>
</dbReference>
<name>A0A934IX98_9HYPH</name>
<evidence type="ECO:0000256" key="2">
    <source>
        <dbReference type="ARBA" id="ARBA00022475"/>
    </source>
</evidence>
<feature type="transmembrane region" description="Helical" evidence="9">
    <location>
        <begin position="166"/>
        <end position="186"/>
    </location>
</feature>
<evidence type="ECO:0000256" key="9">
    <source>
        <dbReference type="SAM" id="Phobius"/>
    </source>
</evidence>
<feature type="transmembrane region" description="Helical" evidence="9">
    <location>
        <begin position="309"/>
        <end position="328"/>
    </location>
</feature>
<feature type="transmembrane region" description="Helical" evidence="9">
    <location>
        <begin position="340"/>
        <end position="362"/>
    </location>
</feature>
<feature type="signal peptide" evidence="10">
    <location>
        <begin position="1"/>
        <end position="21"/>
    </location>
</feature>
<proteinExistence type="predicted"/>
<dbReference type="GO" id="GO:0042597">
    <property type="term" value="C:periplasmic space"/>
    <property type="evidence" value="ECO:0007669"/>
    <property type="project" value="InterPro"/>
</dbReference>
<evidence type="ECO:0000313" key="13">
    <source>
        <dbReference type="EMBL" id="MBJ3784705.1"/>
    </source>
</evidence>
<keyword evidence="14" id="KW-1185">Reference proteome</keyword>
<dbReference type="EMBL" id="JAEKMH010000002">
    <property type="protein sequence ID" value="MBJ3784705.1"/>
    <property type="molecule type" value="Genomic_DNA"/>
</dbReference>
<dbReference type="PANTHER" id="PTHR34820">
    <property type="entry name" value="INNER MEMBRANE PROTEIN YEBZ"/>
    <property type="match status" value="1"/>
</dbReference>
<keyword evidence="8 9" id="KW-0472">Membrane</keyword>
<dbReference type="SUPFAM" id="SSF81296">
    <property type="entry name" value="E set domains"/>
    <property type="match status" value="1"/>
</dbReference>
<dbReference type="GO" id="GO:0006825">
    <property type="term" value="P:copper ion transport"/>
    <property type="evidence" value="ECO:0007669"/>
    <property type="project" value="InterPro"/>
</dbReference>
<keyword evidence="2" id="KW-1003">Cell membrane</keyword>
<feature type="chain" id="PRO_5037141630" evidence="10">
    <location>
        <begin position="22"/>
        <end position="669"/>
    </location>
</feature>
<evidence type="ECO:0000256" key="4">
    <source>
        <dbReference type="ARBA" id="ARBA00022723"/>
    </source>
</evidence>
<feature type="transmembrane region" description="Helical" evidence="9">
    <location>
        <begin position="240"/>
        <end position="259"/>
    </location>
</feature>
<evidence type="ECO:0000313" key="14">
    <source>
        <dbReference type="Proteomes" id="UP000602124"/>
    </source>
</evidence>
<dbReference type="AlphaFoldDB" id="A0A934IX98"/>
<dbReference type="InterPro" id="IPR032694">
    <property type="entry name" value="CopC/D"/>
</dbReference>
<keyword evidence="3 9" id="KW-0812">Transmembrane</keyword>
<feature type="transmembrane region" description="Helical" evidence="9">
    <location>
        <begin position="129"/>
        <end position="154"/>
    </location>
</feature>
<dbReference type="InterPro" id="IPR007348">
    <property type="entry name" value="CopC_dom"/>
</dbReference>
<dbReference type="SUPFAM" id="SSF110087">
    <property type="entry name" value="DR1885-like metal-binding protein"/>
    <property type="match status" value="1"/>
</dbReference>
<dbReference type="PANTHER" id="PTHR34820:SF4">
    <property type="entry name" value="INNER MEMBRANE PROTEIN YEBZ"/>
    <property type="match status" value="1"/>
</dbReference>
<organism evidence="13 14">
    <name type="scientific">Devosia sediminis</name>
    <dbReference type="NCBI Taxonomy" id="2798801"/>
    <lineage>
        <taxon>Bacteria</taxon>
        <taxon>Pseudomonadati</taxon>
        <taxon>Pseudomonadota</taxon>
        <taxon>Alphaproteobacteria</taxon>
        <taxon>Hyphomicrobiales</taxon>
        <taxon>Devosiaceae</taxon>
        <taxon>Devosia</taxon>
    </lineage>
</organism>
<feature type="transmembrane region" description="Helical" evidence="9">
    <location>
        <begin position="383"/>
        <end position="402"/>
    </location>
</feature>
<keyword evidence="4" id="KW-0479">Metal-binding</keyword>
<dbReference type="Gene3D" id="2.60.40.1890">
    <property type="entry name" value="PCu(A)C copper chaperone"/>
    <property type="match status" value="1"/>
</dbReference>
<evidence type="ECO:0000256" key="3">
    <source>
        <dbReference type="ARBA" id="ARBA00022692"/>
    </source>
</evidence>
<comment type="subcellular location">
    <subcellularLocation>
        <location evidence="1">Cell membrane</location>
        <topology evidence="1">Multi-pass membrane protein</topology>
    </subcellularLocation>
</comment>
<dbReference type="InterPro" id="IPR008457">
    <property type="entry name" value="Cu-R_CopD_dom"/>
</dbReference>
<protein>
    <submittedName>
        <fullName evidence="13">Copper chaperone PCu(A)C</fullName>
    </submittedName>
</protein>
<feature type="domain" description="Copper resistance protein D" evidence="12">
    <location>
        <begin position="303"/>
        <end position="400"/>
    </location>
</feature>
<dbReference type="InterPro" id="IPR036182">
    <property type="entry name" value="PCuAC_sf"/>
</dbReference>
<sequence length="669" mass="69716">MMARLLLTLLALWLHASPAVAHSGLVSSAPPDNALLDRPPAELVLDFTEAVTPLVVMLHQTDGTILDLTDRLEPGSSLVIDPAPPLAEGTHVLSWRVVSADGHPISGSQVFSVGRASAALPEIASADHAVLAAIWLARVLVLTTAFAVVGAALFRGLIASLPPAMVPILVVAAPIGLSSVALSVGLQGLDAAGLPLTAILSPRPWTIGFGTAYGAALVVTFMAILLGAVSLTHAGLLSRVLSVVATLALAVSFAIAGHAGTAEPQWLTRPAIVLHIVALVFWLGALLPLRGHLAARSREATLALSRFSAFAPFAMAPLLLSAILLAVAQLGPPGRHYLSAYGAILGGKLVLIGLLLALAVVNRFRLTGPILAQGPVSGMVRSIRAEVVLAVLILALVAAWRFTPPPRVLSVLYPEPALARLTGGGWQADVAIDPGVPGLALVDLLISGGNGGQEPRDITLSLSQPELGIEPFSRPARQVAPGHWRVEGLNLPTHGQWDLALDIRATRLHRVTLEGQIELRSRSGETSRQPIVVASLGDLQIADAFSRATLPGASVAGAYFTILNTGTKPDRLLGATTPKAARITAHGMQVDNQIMRMRQTADGIDIPAGATTRLEPGGLHLMMEDLVEPVVEGETVPITLTFETSGTVTVNLEVLGFAADGFASHEQHP</sequence>
<comment type="caution">
    <text evidence="13">The sequence shown here is derived from an EMBL/GenBank/DDBJ whole genome shotgun (WGS) entry which is preliminary data.</text>
</comment>
<dbReference type="Pfam" id="PF04314">
    <property type="entry name" value="PCuAC"/>
    <property type="match status" value="1"/>
</dbReference>
<evidence type="ECO:0000259" key="11">
    <source>
        <dbReference type="Pfam" id="PF04234"/>
    </source>
</evidence>
<keyword evidence="7" id="KW-0186">Copper</keyword>
<feature type="domain" description="CopC" evidence="11">
    <location>
        <begin position="22"/>
        <end position="113"/>
    </location>
</feature>
<dbReference type="InterPro" id="IPR014756">
    <property type="entry name" value="Ig_E-set"/>
</dbReference>
<dbReference type="InterPro" id="IPR007410">
    <property type="entry name" value="LpqE-like"/>
</dbReference>